<dbReference type="Gene3D" id="3.90.870.10">
    <property type="entry name" value="DHBP synthase"/>
    <property type="match status" value="1"/>
</dbReference>
<dbReference type="Pfam" id="PF01300">
    <property type="entry name" value="Sua5_yciO_yrdC"/>
    <property type="match status" value="1"/>
</dbReference>
<evidence type="ECO:0000259" key="19">
    <source>
        <dbReference type="PROSITE" id="PS51163"/>
    </source>
</evidence>
<dbReference type="InterPro" id="IPR006070">
    <property type="entry name" value="Sua5-like_dom"/>
</dbReference>
<dbReference type="GO" id="GO:0005524">
    <property type="term" value="F:ATP binding"/>
    <property type="evidence" value="ECO:0007669"/>
    <property type="project" value="UniProtKB-KW"/>
</dbReference>
<dbReference type="InterPro" id="IPR021846">
    <property type="entry name" value="NFACT-C"/>
</dbReference>
<evidence type="ECO:0000256" key="2">
    <source>
        <dbReference type="ARBA" id="ARBA00007663"/>
    </source>
</evidence>
<comment type="function">
    <text evidence="15">Required for the formation of a threonylcarbamoyl group on adenosine at position 37 (t(6)A37) in tRNAs that read codons beginning with adenine. Likely catalyzes the conversion of L-threonine, HCO(3)(-)/CO(2) and ATP to give threonylcarbamoyl-AMP (TC-AMP) as the acyladenylate intermediate, with the release of diphosphate. Required for normal translation, by ensuring translation fidelity at the level of codon recognition, appropriate translation initiation selection and maintenance of reading frame. Also involved in telomere replication. Binds to single-stranded telomeric (ssTG) DNA and positively regulates telomere length.</text>
</comment>
<dbReference type="InterPro" id="IPR017945">
    <property type="entry name" value="DHBP_synth_RibB-like_a/b_dom"/>
</dbReference>
<dbReference type="Gene3D" id="3.40.50.11030">
    <property type="entry name" value="Threonylcarbamoyl-AMP synthase, C-terminal domain"/>
    <property type="match status" value="1"/>
</dbReference>
<dbReference type="PANTHER" id="PTHR15239:SF6">
    <property type="entry name" value="RIBOSOME QUALITY CONTROL COMPLEX SUBUNIT NEMF"/>
    <property type="match status" value="1"/>
</dbReference>
<evidence type="ECO:0000256" key="15">
    <source>
        <dbReference type="ARBA" id="ARBA00056339"/>
    </source>
</evidence>
<evidence type="ECO:0000256" key="8">
    <source>
        <dbReference type="ARBA" id="ARBA00022694"/>
    </source>
</evidence>
<dbReference type="OrthoDB" id="207084at2759"/>
<evidence type="ECO:0000256" key="1">
    <source>
        <dbReference type="ARBA" id="ARBA00004496"/>
    </source>
</evidence>
<feature type="domain" description="YrdC-like" evidence="19">
    <location>
        <begin position="1121"/>
        <end position="1325"/>
    </location>
</feature>
<evidence type="ECO:0000256" key="4">
    <source>
        <dbReference type="ARBA" id="ARBA00012584"/>
    </source>
</evidence>
<feature type="compositionally biased region" description="Acidic residues" evidence="18">
    <location>
        <begin position="739"/>
        <end position="753"/>
    </location>
</feature>
<dbReference type="Pfam" id="PF11923">
    <property type="entry name" value="NFACT-C"/>
    <property type="match status" value="1"/>
</dbReference>
<dbReference type="PANTHER" id="PTHR15239">
    <property type="entry name" value="NUCLEAR EXPORT MEDIATOR FACTOR NEMF"/>
    <property type="match status" value="1"/>
</dbReference>
<dbReference type="InterPro" id="IPR005145">
    <property type="entry name" value="Sua5_C"/>
</dbReference>
<evidence type="ECO:0000256" key="11">
    <source>
        <dbReference type="ARBA" id="ARBA00022840"/>
    </source>
</evidence>
<evidence type="ECO:0000256" key="3">
    <source>
        <dbReference type="ARBA" id="ARBA00008318"/>
    </source>
</evidence>
<comment type="catalytic activity">
    <reaction evidence="14">
        <text>L-threonine + hydrogencarbonate + ATP = L-threonylcarbamoyladenylate + diphosphate + H2O</text>
        <dbReference type="Rhea" id="RHEA:36407"/>
        <dbReference type="ChEBI" id="CHEBI:15377"/>
        <dbReference type="ChEBI" id="CHEBI:17544"/>
        <dbReference type="ChEBI" id="CHEBI:30616"/>
        <dbReference type="ChEBI" id="CHEBI:33019"/>
        <dbReference type="ChEBI" id="CHEBI:57926"/>
        <dbReference type="ChEBI" id="CHEBI:73682"/>
        <dbReference type="EC" id="2.7.7.87"/>
    </reaction>
</comment>
<evidence type="ECO:0000313" key="21">
    <source>
        <dbReference type="Proteomes" id="UP000326565"/>
    </source>
</evidence>
<reference evidence="20 21" key="1">
    <citation type="submission" date="2019-04" db="EMBL/GenBank/DDBJ databases">
        <title>Friends and foes A comparative genomics study of 23 Aspergillus species from section Flavi.</title>
        <authorList>
            <consortium name="DOE Joint Genome Institute"/>
            <person name="Kjaerbolling I."/>
            <person name="Vesth T."/>
            <person name="Frisvad J.C."/>
            <person name="Nybo J.L."/>
            <person name="Theobald S."/>
            <person name="Kildgaard S."/>
            <person name="Isbrandt T."/>
            <person name="Kuo A."/>
            <person name="Sato A."/>
            <person name="Lyhne E.K."/>
            <person name="Kogle M.E."/>
            <person name="Wiebenga A."/>
            <person name="Kun R.S."/>
            <person name="Lubbers R.J."/>
            <person name="Makela M.R."/>
            <person name="Barry K."/>
            <person name="Chovatia M."/>
            <person name="Clum A."/>
            <person name="Daum C."/>
            <person name="Haridas S."/>
            <person name="He G."/>
            <person name="LaButti K."/>
            <person name="Lipzen A."/>
            <person name="Mondo S."/>
            <person name="Riley R."/>
            <person name="Salamov A."/>
            <person name="Simmons B.A."/>
            <person name="Magnuson J.K."/>
            <person name="Henrissat B."/>
            <person name="Mortensen U.H."/>
            <person name="Larsen T.O."/>
            <person name="Devries R.P."/>
            <person name="Grigoriev I.V."/>
            <person name="Machida M."/>
            <person name="Baker S.E."/>
            <person name="Andersen M.R."/>
        </authorList>
    </citation>
    <scope>NUCLEOTIDE SEQUENCE [LARGE SCALE GENOMIC DNA]</scope>
    <source>
        <strain evidence="20 21">CBS 151.66</strain>
    </source>
</reference>
<dbReference type="EMBL" id="ML732153">
    <property type="protein sequence ID" value="KAB8079085.1"/>
    <property type="molecule type" value="Genomic_DNA"/>
</dbReference>
<dbReference type="GO" id="GO:0002949">
    <property type="term" value="P:tRNA threonylcarbamoyladenosine modification"/>
    <property type="evidence" value="ECO:0007669"/>
    <property type="project" value="UniProtKB-ARBA"/>
</dbReference>
<keyword evidence="8" id="KW-0819">tRNA processing</keyword>
<comment type="subcellular location">
    <subcellularLocation>
        <location evidence="1">Cytoplasm</location>
    </subcellularLocation>
</comment>
<dbReference type="NCBIfam" id="TIGR00057">
    <property type="entry name" value="L-threonylcarbamoyladenylate synthase"/>
    <property type="match status" value="1"/>
</dbReference>
<dbReference type="InterPro" id="IPR051608">
    <property type="entry name" value="RQC_Subunit_NEMF"/>
</dbReference>
<dbReference type="Pfam" id="PF05670">
    <property type="entry name" value="NFACT-R_1"/>
    <property type="match status" value="1"/>
</dbReference>
<dbReference type="PROSITE" id="PS51163">
    <property type="entry name" value="YRDC"/>
    <property type="match status" value="1"/>
</dbReference>
<evidence type="ECO:0000256" key="7">
    <source>
        <dbReference type="ARBA" id="ARBA00022679"/>
    </source>
</evidence>
<keyword evidence="12 17" id="KW-0175">Coiled coil</keyword>
<keyword evidence="11" id="KW-0067">ATP-binding</keyword>
<feature type="compositionally biased region" description="Low complexity" evidence="18">
    <location>
        <begin position="852"/>
        <end position="871"/>
    </location>
</feature>
<evidence type="ECO:0000256" key="9">
    <source>
        <dbReference type="ARBA" id="ARBA00022695"/>
    </source>
</evidence>
<dbReference type="GO" id="GO:0043023">
    <property type="term" value="F:ribosomal large subunit binding"/>
    <property type="evidence" value="ECO:0007669"/>
    <property type="project" value="TreeGrafter"/>
</dbReference>
<dbReference type="EC" id="2.7.7.87" evidence="4"/>
<feature type="compositionally biased region" description="Polar residues" evidence="18">
    <location>
        <begin position="791"/>
        <end position="823"/>
    </location>
</feature>
<evidence type="ECO:0000256" key="5">
    <source>
        <dbReference type="ARBA" id="ARBA00015492"/>
    </source>
</evidence>
<evidence type="ECO:0000256" key="12">
    <source>
        <dbReference type="ARBA" id="ARBA00023054"/>
    </source>
</evidence>
<proteinExistence type="inferred from homology"/>
<protein>
    <recommendedName>
        <fullName evidence="16">Ribosome quality control complex subunit 2</fullName>
        <ecNumber evidence="4">2.7.7.87</ecNumber>
    </recommendedName>
    <alternativeName>
        <fullName evidence="13">L-threonylcarbamoyladenylate synthase</fullName>
    </alternativeName>
    <alternativeName>
        <fullName evidence="5">Threonylcarbamoyl-AMP synthase</fullName>
    </alternativeName>
</protein>
<dbReference type="Proteomes" id="UP000326565">
    <property type="component" value="Unassembled WGS sequence"/>
</dbReference>
<keyword evidence="9" id="KW-0548">Nucleotidyltransferase</keyword>
<evidence type="ECO:0000256" key="14">
    <source>
        <dbReference type="ARBA" id="ARBA00048366"/>
    </source>
</evidence>
<dbReference type="GO" id="GO:1990116">
    <property type="term" value="P:ribosome-associated ubiquitin-dependent protein catabolic process"/>
    <property type="evidence" value="ECO:0007669"/>
    <property type="project" value="TreeGrafter"/>
</dbReference>
<evidence type="ECO:0000313" key="20">
    <source>
        <dbReference type="EMBL" id="KAB8079085.1"/>
    </source>
</evidence>
<keyword evidence="7" id="KW-0808">Transferase</keyword>
<evidence type="ECO:0000256" key="6">
    <source>
        <dbReference type="ARBA" id="ARBA00022490"/>
    </source>
</evidence>
<dbReference type="SUPFAM" id="SSF55821">
    <property type="entry name" value="YrdC/RibB"/>
    <property type="match status" value="1"/>
</dbReference>
<dbReference type="Pfam" id="PF03481">
    <property type="entry name" value="Sua5_C"/>
    <property type="match status" value="1"/>
</dbReference>
<feature type="compositionally biased region" description="Basic and acidic residues" evidence="18">
    <location>
        <begin position="872"/>
        <end position="882"/>
    </location>
</feature>
<dbReference type="FunFam" id="2.30.310.10:FF:000003">
    <property type="entry name" value="Zinc knuckle domain containing protein"/>
    <property type="match status" value="1"/>
</dbReference>
<dbReference type="Gene3D" id="2.30.310.10">
    <property type="entry name" value="ibrinogen binding protein from staphylococcus aureus domain"/>
    <property type="match status" value="1"/>
</dbReference>
<evidence type="ECO:0000256" key="18">
    <source>
        <dbReference type="SAM" id="MobiDB-lite"/>
    </source>
</evidence>
<dbReference type="GO" id="GO:0061710">
    <property type="term" value="F:L-threonylcarbamoyladenylate synthase"/>
    <property type="evidence" value="ECO:0007669"/>
    <property type="project" value="UniProtKB-EC"/>
</dbReference>
<dbReference type="FunFam" id="3.90.870.10:FF:000008">
    <property type="entry name" value="Threonylcarbamoyl-AMP synthase"/>
    <property type="match status" value="1"/>
</dbReference>
<keyword evidence="6" id="KW-0963">Cytoplasm</keyword>
<dbReference type="GO" id="GO:0005737">
    <property type="term" value="C:cytoplasm"/>
    <property type="evidence" value="ECO:0007669"/>
    <property type="project" value="UniProtKB-SubCell"/>
</dbReference>
<dbReference type="InterPro" id="IPR038385">
    <property type="entry name" value="Sua5/YwlC_C"/>
</dbReference>
<comment type="similarity">
    <text evidence="3">Belongs to the NEMF family.</text>
</comment>
<feature type="compositionally biased region" description="Basic residues" evidence="18">
    <location>
        <begin position="827"/>
        <end position="837"/>
    </location>
</feature>
<dbReference type="GO" id="GO:0003725">
    <property type="term" value="F:double-stranded RNA binding"/>
    <property type="evidence" value="ECO:0007669"/>
    <property type="project" value="InterPro"/>
</dbReference>
<comment type="similarity">
    <text evidence="2">Belongs to the SUA5 family.</text>
</comment>
<evidence type="ECO:0000256" key="17">
    <source>
        <dbReference type="SAM" id="Coils"/>
    </source>
</evidence>
<feature type="region of interest" description="Disordered" evidence="18">
    <location>
        <begin position="692"/>
        <end position="900"/>
    </location>
</feature>
<dbReference type="GO" id="GO:1990112">
    <property type="term" value="C:RQC complex"/>
    <property type="evidence" value="ECO:0007669"/>
    <property type="project" value="TreeGrafter"/>
</dbReference>
<dbReference type="GO" id="GO:0072344">
    <property type="term" value="P:rescue of stalled ribosome"/>
    <property type="evidence" value="ECO:0007669"/>
    <property type="project" value="TreeGrafter"/>
</dbReference>
<dbReference type="Pfam" id="PF05833">
    <property type="entry name" value="NFACT_N"/>
    <property type="match status" value="1"/>
</dbReference>
<sequence>MKQRFSSLDVKVISQELASEIVNLRVSNIYDLSSRIFLFKLAKPDHRRQLIIDSGFRCHVTQYSRATATMPSTFVARVRKFLKSRRITSVKQIGTDRVIDISFSDGMYHMFLEFFAGGNIIITDRENNILALFRQVSISEGEEARVGIQYTVTNKQNYHGVPEITLERIKETLEKAKALFVHEDKAPKKSKKKNADVLRKALSQGFPEYPPLLLDHAFATKEVDPTTPLDQVLQDESLLQKVNGVLEEAQSENRKLSTEENHPGYIVAKEDNRPVSQSVSENEKPSENANLLYEDFHPFKPRQFEGRPGIRILEFPSLNATVDEYFSSIETQKLESRLTEREETAKRKLDAVRQEHEKKIGALKEQQELHIRKAGAVEDNVYRVQEAMDAVNGLIAQGMDWVEIARLIEMEQSRGNPVARLIKLPLKLHENTITLLLGEAGDEQDEGDELFSSDESVDSEDEQENGEDSQQVPTVLTVDIDLGLSPWANATQYYEQKKVAAVKEQRTAQSSTKALKSHEKKVTQDLKRGLKQEKQVLRQTRQPFWFEKFLFFLSSEGYLVLGGRDAMQSEMLYRRHLKKGDIFVHADLEGARPMIVKNRSKNPNAPIPPSTLSQAGNLCVATSSAWDSKAVMSAWWAHANQISKTAEVGGLLPMGEFLVKGEKNFLAPSQLVLGFGVMFQISKDSLKNHKTHVFDEPEAAESTTESVRDPSHAEESTQSSEQQQETSEANKPIESPKEQDEEQSSESEDEQENADSIPVRNPLQRGLSEPPQPEDGQESIKDADSDGEDASNPSEPRQQASSKNSTPAMSETSAKPANAKQVQAASRGKKGRAKKAAAKYADQDEEERELALRLLGANNGKASKAAAAAEAKVNREREAEAQRKRRQAQHQRAAEAERKRQAMFEEGGDDYDEETAAAEAADLEWIPALIGTPHPEDEILAAIPVCAPWAALGRYRYKVKLQPGSVKKGKAVKEILGRWVAETTTGKVKKEYADEAGISLTDAEKLRTREGDAIKVWKDTEIINSVPVGKVRIMLGGSGGGDSKGKGKGSGGGNFLVSFIHCLVAGGRPRSFTRLFNTINTMSPKDSTRILSVRRLNKEDPGNKSLSEWWESERSNKTPEAAAIEEAAQLLQTSNIPVAFPTETVYGLGADATRSDAVQGIYRAKQRPSDNPLIVHVDSIEMLERLLNPEERSPTRAMKFSRNSIPSVYQSLITRFWPGPLTILLPNPSGSLLAKEVTSSLATFGVRMPSSPLARLLIHVADRPLAAPSANASTKPSPTAAEHVYHDLEGRIELILDGGSCGVGVESTVVDGLSTPPAILRPGGIGIEEIRACAGWENVTLGYHDGTLDVKEIPRAPGMKYRHYSPKARVVLFEAGSKEESVTKHIRKDLENTAIGAHMIGIVRTKHWKRGLGLLSEEEIQTTLKPLPSLVGNLIGFSVPIKRKSGSSPAFKEAFDCHLGADAESIARRLFAALRAMDEMEVDVIYVEGISDKQGDLAAAIMNRLRKAAGAELRV</sequence>
<feature type="compositionally biased region" description="Basic and acidic residues" evidence="18">
    <location>
        <begin position="706"/>
        <end position="715"/>
    </location>
</feature>
<dbReference type="GO" id="GO:0000049">
    <property type="term" value="F:tRNA binding"/>
    <property type="evidence" value="ECO:0007669"/>
    <property type="project" value="TreeGrafter"/>
</dbReference>
<organism evidence="20 21">
    <name type="scientific">Aspergillus leporis</name>
    <dbReference type="NCBI Taxonomy" id="41062"/>
    <lineage>
        <taxon>Eukaryota</taxon>
        <taxon>Fungi</taxon>
        <taxon>Dikarya</taxon>
        <taxon>Ascomycota</taxon>
        <taxon>Pezizomycotina</taxon>
        <taxon>Eurotiomycetes</taxon>
        <taxon>Eurotiomycetidae</taxon>
        <taxon>Eurotiales</taxon>
        <taxon>Aspergillaceae</taxon>
        <taxon>Aspergillus</taxon>
        <taxon>Aspergillus subgen. Circumdati</taxon>
    </lineage>
</organism>
<name>A0A5N5XFY0_9EURO</name>
<dbReference type="InterPro" id="IPR008532">
    <property type="entry name" value="NFACT_RNA-bd"/>
</dbReference>
<keyword evidence="21" id="KW-1185">Reference proteome</keyword>
<feature type="compositionally biased region" description="Acidic residues" evidence="18">
    <location>
        <begin position="443"/>
        <end position="467"/>
    </location>
</feature>
<feature type="coiled-coil region" evidence="17">
    <location>
        <begin position="335"/>
        <end position="366"/>
    </location>
</feature>
<evidence type="ECO:0000256" key="13">
    <source>
        <dbReference type="ARBA" id="ARBA00029774"/>
    </source>
</evidence>
<feature type="region of interest" description="Disordered" evidence="18">
    <location>
        <begin position="443"/>
        <end position="472"/>
    </location>
</feature>
<gene>
    <name evidence="20" type="ORF">BDV29DRAFT_187515</name>
</gene>
<evidence type="ECO:0000256" key="10">
    <source>
        <dbReference type="ARBA" id="ARBA00022741"/>
    </source>
</evidence>
<accession>A0A5N5XFY0</accession>
<feature type="compositionally biased region" description="Low complexity" evidence="18">
    <location>
        <begin position="716"/>
        <end position="727"/>
    </location>
</feature>
<evidence type="ECO:0000256" key="16">
    <source>
        <dbReference type="ARBA" id="ARBA00070414"/>
    </source>
</evidence>
<keyword evidence="10" id="KW-0547">Nucleotide-binding</keyword>